<dbReference type="Pfam" id="PF13041">
    <property type="entry name" value="PPR_2"/>
    <property type="match status" value="3"/>
</dbReference>
<feature type="repeat" description="PPR" evidence="3">
    <location>
        <begin position="494"/>
        <end position="528"/>
    </location>
</feature>
<dbReference type="AlphaFoldDB" id="A0A426XAW8"/>
<dbReference type="EMBL" id="AMZH03023404">
    <property type="protein sequence ID" value="RRT36580.1"/>
    <property type="molecule type" value="Genomic_DNA"/>
</dbReference>
<feature type="repeat" description="PPR" evidence="3">
    <location>
        <begin position="599"/>
        <end position="633"/>
    </location>
</feature>
<comment type="similarity">
    <text evidence="1">Belongs to the PPR family. P subfamily.</text>
</comment>
<accession>A0A426XAW8</accession>
<keyword evidence="2" id="KW-0677">Repeat</keyword>
<proteinExistence type="inferred from homology"/>
<feature type="repeat" description="PPR" evidence="3">
    <location>
        <begin position="459"/>
        <end position="493"/>
    </location>
</feature>
<evidence type="ECO:0008006" key="6">
    <source>
        <dbReference type="Google" id="ProtNLM"/>
    </source>
</evidence>
<dbReference type="Pfam" id="PF12854">
    <property type="entry name" value="PPR_1"/>
    <property type="match status" value="2"/>
</dbReference>
<dbReference type="InterPro" id="IPR002885">
    <property type="entry name" value="PPR_rpt"/>
</dbReference>
<feature type="repeat" description="PPR" evidence="3">
    <location>
        <begin position="389"/>
        <end position="423"/>
    </location>
</feature>
<dbReference type="SUPFAM" id="SSF81901">
    <property type="entry name" value="HCP-like"/>
    <property type="match status" value="1"/>
</dbReference>
<dbReference type="PROSITE" id="PS51375">
    <property type="entry name" value="PPR"/>
    <property type="match status" value="10"/>
</dbReference>
<feature type="repeat" description="PPR" evidence="3">
    <location>
        <begin position="252"/>
        <end position="286"/>
    </location>
</feature>
<protein>
    <recommendedName>
        <fullName evidence="6">Pentacotripeptide-repeat region of PRORP domain-containing protein</fullName>
    </recommendedName>
</protein>
<dbReference type="NCBIfam" id="TIGR00756">
    <property type="entry name" value="PPR"/>
    <property type="match status" value="10"/>
</dbReference>
<feature type="repeat" description="PPR" evidence="3">
    <location>
        <begin position="424"/>
        <end position="458"/>
    </location>
</feature>
<name>A0A426XAW8_ENSVE</name>
<reference evidence="4 5" key="1">
    <citation type="journal article" date="2014" name="Agronomy (Basel)">
        <title>A Draft Genome Sequence for Ensete ventricosum, the Drought-Tolerant Tree Against Hunger.</title>
        <authorList>
            <person name="Harrison J."/>
            <person name="Moore K.A."/>
            <person name="Paszkiewicz K."/>
            <person name="Jones T."/>
            <person name="Grant M."/>
            <person name="Ambacheew D."/>
            <person name="Muzemil S."/>
            <person name="Studholme D.J."/>
        </authorList>
    </citation>
    <scope>NUCLEOTIDE SEQUENCE [LARGE SCALE GENOMIC DNA]</scope>
</reference>
<feature type="repeat" description="PPR" evidence="3">
    <location>
        <begin position="217"/>
        <end position="251"/>
    </location>
</feature>
<dbReference type="Gene3D" id="1.25.40.10">
    <property type="entry name" value="Tetratricopeptide repeat domain"/>
    <property type="match status" value="5"/>
</dbReference>
<evidence type="ECO:0000313" key="5">
    <source>
        <dbReference type="Proteomes" id="UP000287651"/>
    </source>
</evidence>
<comment type="caution">
    <text evidence="4">The sequence shown here is derived from an EMBL/GenBank/DDBJ whole genome shotgun (WGS) entry which is preliminary data.</text>
</comment>
<gene>
    <name evidence="4" type="ORF">B296_00055225</name>
</gene>
<feature type="repeat" description="PPR" evidence="3">
    <location>
        <begin position="529"/>
        <end position="563"/>
    </location>
</feature>
<dbReference type="Proteomes" id="UP000287651">
    <property type="component" value="Unassembled WGS sequence"/>
</dbReference>
<dbReference type="PANTHER" id="PTHR47447:SF28">
    <property type="entry name" value="PENTACOTRIPEPTIDE-REPEAT REGION OF PRORP DOMAIN-CONTAINING PROTEIN"/>
    <property type="match status" value="1"/>
</dbReference>
<evidence type="ECO:0000256" key="2">
    <source>
        <dbReference type="ARBA" id="ARBA00022737"/>
    </source>
</evidence>
<dbReference type="Pfam" id="PF01535">
    <property type="entry name" value="PPR"/>
    <property type="match status" value="4"/>
</dbReference>
<evidence type="ECO:0000313" key="4">
    <source>
        <dbReference type="EMBL" id="RRT36580.1"/>
    </source>
</evidence>
<evidence type="ECO:0000256" key="1">
    <source>
        <dbReference type="ARBA" id="ARBA00007626"/>
    </source>
</evidence>
<sequence length="762" mass="87147">MPYCSLWRRSVQSSLALRHFDSIPASPALPLLHRWHWALPCESLLSDSESSSAPEDCCSHHYHCPRTTERISYRPCRLASSPRRYSFSRQWFCMADMMKRMRANLSHRGWNLGSPNSLEVELCERNVVALLTDLFEGSSDAALAFYFFRLSQRYNGSEHGVRAVSTMVHIAVSGNMNHIAVNLLRSIVRDVDERSDGEHYQLVFDALREACSSRRVLETVYSMLVKCYVDKGMIKMAIRLVDDMRNLGMYPTTPVYNSLIKHLLESKQFEVAWQIFVEMPSSSFGSNESIISLFIRELGAHGDFDCAYKLLFEIQKYGGQADVVVYTTMINALFKWGLLKEATALLYKMLQLGIPHDDVLVSSVVDGYCKAGRLVDAAHLLNSLSGIPDVFVYNSFILMLCKNGNMVEAYELFKEMFEVGLDPDSFNYTAIIDGYCRAREIDQALKTFALMLKRGVEPTVSTYTVLIESYCDRNDLCGAEYILFVMKMEGVQPDVVTYNTLINGYSKNGHMHRAYELKDVMEKDGVSADVVTYNILMHGLIKRGYVKESREVFNELVRRGFSPDRITFTNVIDSYSRDGNLEEAFLIWCSMSNNGITPDVVTCSALLNCFCKRQRMQDASVLFHKMLDAGLEPDLILYNTLVCGFCKEGSISEACLMNCQGCPWQSFHQDIEKICEEDTEFRVLQNDTCDRILFYSASCLRLLGSFYCRQQQFPQPEMEVLGYVGYCNSMDYYGHYLLKDEQRRAVSRVRELLRRNEVVKSH</sequence>
<dbReference type="InterPro" id="IPR011990">
    <property type="entry name" value="TPR-like_helical_dom_sf"/>
</dbReference>
<organism evidence="4 5">
    <name type="scientific">Ensete ventricosum</name>
    <name type="common">Abyssinian banana</name>
    <name type="synonym">Musa ensete</name>
    <dbReference type="NCBI Taxonomy" id="4639"/>
    <lineage>
        <taxon>Eukaryota</taxon>
        <taxon>Viridiplantae</taxon>
        <taxon>Streptophyta</taxon>
        <taxon>Embryophyta</taxon>
        <taxon>Tracheophyta</taxon>
        <taxon>Spermatophyta</taxon>
        <taxon>Magnoliopsida</taxon>
        <taxon>Liliopsida</taxon>
        <taxon>Zingiberales</taxon>
        <taxon>Musaceae</taxon>
        <taxon>Ensete</taxon>
    </lineage>
</organism>
<evidence type="ECO:0000256" key="3">
    <source>
        <dbReference type="PROSITE-ProRule" id="PRU00708"/>
    </source>
</evidence>
<feature type="repeat" description="PPR" evidence="3">
    <location>
        <begin position="322"/>
        <end position="356"/>
    </location>
</feature>
<feature type="repeat" description="PPR" evidence="3">
    <location>
        <begin position="564"/>
        <end position="598"/>
    </location>
</feature>
<dbReference type="PANTHER" id="PTHR47447">
    <property type="entry name" value="OS03G0856100 PROTEIN"/>
    <property type="match status" value="1"/>
</dbReference>